<dbReference type="KEGG" id="bif:N288_21835"/>
<accession>U5LHT7</accession>
<keyword evidence="2" id="KW-1185">Reference proteome</keyword>
<protein>
    <submittedName>
        <fullName evidence="1">Uncharacterized protein</fullName>
    </submittedName>
</protein>
<proteinExistence type="predicted"/>
<dbReference type="PATRIC" id="fig|1367477.3.peg.4355"/>
<dbReference type="Proteomes" id="UP000017805">
    <property type="component" value="Chromosome"/>
</dbReference>
<name>U5LHT7_9BACI</name>
<gene>
    <name evidence="1" type="ORF">N288_21835</name>
</gene>
<dbReference type="EMBL" id="CP006643">
    <property type="protein sequence ID" value="AGX06211.1"/>
    <property type="molecule type" value="Genomic_DNA"/>
</dbReference>
<dbReference type="HOGENOM" id="CLU_3114581_0_0_9"/>
<organism evidence="1 2">
    <name type="scientific">Bacillus infantis NRRL B-14911</name>
    <dbReference type="NCBI Taxonomy" id="1367477"/>
    <lineage>
        <taxon>Bacteria</taxon>
        <taxon>Bacillati</taxon>
        <taxon>Bacillota</taxon>
        <taxon>Bacilli</taxon>
        <taxon>Bacillales</taxon>
        <taxon>Bacillaceae</taxon>
        <taxon>Bacillus</taxon>
    </lineage>
</organism>
<evidence type="ECO:0000313" key="2">
    <source>
        <dbReference type="Proteomes" id="UP000017805"/>
    </source>
</evidence>
<dbReference type="AlphaFoldDB" id="U5LHT7"/>
<dbReference type="STRING" id="1367477.N288_21835"/>
<sequence>MTPRQRTDEPCQFQQADCLKDKKRTNAYYSALFFLKRAFLFSGIKVRDAA</sequence>
<evidence type="ECO:0000313" key="1">
    <source>
        <dbReference type="EMBL" id="AGX06211.1"/>
    </source>
</evidence>
<reference evidence="1 2" key="1">
    <citation type="submission" date="2013-07" db="EMBL/GenBank/DDBJ databases">
        <title>Complete genome sequence of Bacillus infantis NRRL B-14911 that has potential to induce cardiac disease by antigenic mimicry.</title>
        <authorList>
            <person name="Massilamany C."/>
            <person name="Smith T.P.L."/>
            <person name="Loy J.D."/>
            <person name="Barletta R."/>
            <person name="Reddy J."/>
        </authorList>
    </citation>
    <scope>NUCLEOTIDE SEQUENCE [LARGE SCALE GENOMIC DNA]</scope>
    <source>
        <strain evidence="1 2">NRRL B-14911</strain>
    </source>
</reference>